<organism evidence="2 3">
    <name type="scientific">Gigaspora margarita</name>
    <dbReference type="NCBI Taxonomy" id="4874"/>
    <lineage>
        <taxon>Eukaryota</taxon>
        <taxon>Fungi</taxon>
        <taxon>Fungi incertae sedis</taxon>
        <taxon>Mucoromycota</taxon>
        <taxon>Glomeromycotina</taxon>
        <taxon>Glomeromycetes</taxon>
        <taxon>Diversisporales</taxon>
        <taxon>Gigasporaceae</taxon>
        <taxon>Gigaspora</taxon>
    </lineage>
</organism>
<dbReference type="InterPro" id="IPR000719">
    <property type="entry name" value="Prot_kinase_dom"/>
</dbReference>
<dbReference type="InterPro" id="IPR011009">
    <property type="entry name" value="Kinase-like_dom_sf"/>
</dbReference>
<keyword evidence="2" id="KW-0808">Transferase</keyword>
<comment type="caution">
    <text evidence="2">The sequence shown here is derived from an EMBL/GenBank/DDBJ whole genome shotgun (WGS) entry which is preliminary data.</text>
</comment>
<dbReference type="EMBL" id="WTPW01000298">
    <property type="protein sequence ID" value="KAF0525585.1"/>
    <property type="molecule type" value="Genomic_DNA"/>
</dbReference>
<accession>A0A8H4ARG8</accession>
<name>A0A8H4ARG8_GIGMA</name>
<dbReference type="Gene3D" id="1.10.510.10">
    <property type="entry name" value="Transferase(Phosphotransferase) domain 1"/>
    <property type="match status" value="1"/>
</dbReference>
<dbReference type="PANTHER" id="PTHR44329:SF214">
    <property type="entry name" value="PROTEIN KINASE DOMAIN-CONTAINING PROTEIN"/>
    <property type="match status" value="1"/>
</dbReference>
<proteinExistence type="predicted"/>
<dbReference type="SUPFAM" id="SSF56112">
    <property type="entry name" value="Protein kinase-like (PK-like)"/>
    <property type="match status" value="1"/>
</dbReference>
<dbReference type="GO" id="GO:0005524">
    <property type="term" value="F:ATP binding"/>
    <property type="evidence" value="ECO:0007669"/>
    <property type="project" value="InterPro"/>
</dbReference>
<evidence type="ECO:0000313" key="3">
    <source>
        <dbReference type="Proteomes" id="UP000439903"/>
    </source>
</evidence>
<keyword evidence="3" id="KW-1185">Reference proteome</keyword>
<dbReference type="AlphaFoldDB" id="A0A8H4ARG8"/>
<dbReference type="InterPro" id="IPR001245">
    <property type="entry name" value="Ser-Thr/Tyr_kinase_cat_dom"/>
</dbReference>
<dbReference type="Pfam" id="PF07714">
    <property type="entry name" value="PK_Tyr_Ser-Thr"/>
    <property type="match status" value="1"/>
</dbReference>
<protein>
    <submittedName>
        <fullName evidence="2">Kinase-like protein</fullName>
    </submittedName>
</protein>
<evidence type="ECO:0000259" key="1">
    <source>
        <dbReference type="PROSITE" id="PS50011"/>
    </source>
</evidence>
<dbReference type="GO" id="GO:0004674">
    <property type="term" value="F:protein serine/threonine kinase activity"/>
    <property type="evidence" value="ECO:0007669"/>
    <property type="project" value="TreeGrafter"/>
</dbReference>
<keyword evidence="2" id="KW-0418">Kinase</keyword>
<gene>
    <name evidence="2" type="ORF">F8M41_014462</name>
</gene>
<dbReference type="InterPro" id="IPR051681">
    <property type="entry name" value="Ser/Thr_Kinases-Pseudokinases"/>
</dbReference>
<dbReference type="OrthoDB" id="6718656at2759"/>
<dbReference type="PANTHER" id="PTHR44329">
    <property type="entry name" value="SERINE/THREONINE-PROTEIN KINASE TNNI3K-RELATED"/>
    <property type="match status" value="1"/>
</dbReference>
<sequence length="124" mass="14204">MLIADFGLSIHETITGSNCENHGAPAFVDPQALINFLYELTKKSDIYSLGVVLWEISSGEKPFKNDSTKTIIFNIMKGIREMPVENIPLQYIELYKRCWHDDPEKRPDALAVLKELDQIRSHIE</sequence>
<reference evidence="2 3" key="1">
    <citation type="journal article" date="2019" name="Environ. Microbiol.">
        <title>At the nexus of three kingdoms: the genome of the mycorrhizal fungus Gigaspora margarita provides insights into plant, endobacterial and fungal interactions.</title>
        <authorList>
            <person name="Venice F."/>
            <person name="Ghignone S."/>
            <person name="Salvioli di Fossalunga A."/>
            <person name="Amselem J."/>
            <person name="Novero M."/>
            <person name="Xianan X."/>
            <person name="Sedzielewska Toro K."/>
            <person name="Morin E."/>
            <person name="Lipzen A."/>
            <person name="Grigoriev I.V."/>
            <person name="Henrissat B."/>
            <person name="Martin F.M."/>
            <person name="Bonfante P."/>
        </authorList>
    </citation>
    <scope>NUCLEOTIDE SEQUENCE [LARGE SCALE GENOMIC DNA]</scope>
    <source>
        <strain evidence="2 3">BEG34</strain>
    </source>
</reference>
<dbReference type="PROSITE" id="PS50011">
    <property type="entry name" value="PROTEIN_KINASE_DOM"/>
    <property type="match status" value="1"/>
</dbReference>
<evidence type="ECO:0000313" key="2">
    <source>
        <dbReference type="EMBL" id="KAF0525585.1"/>
    </source>
</evidence>
<feature type="domain" description="Protein kinase" evidence="1">
    <location>
        <begin position="1"/>
        <end position="124"/>
    </location>
</feature>
<dbReference type="Proteomes" id="UP000439903">
    <property type="component" value="Unassembled WGS sequence"/>
</dbReference>